<keyword evidence="2" id="KW-0969">Cilium</keyword>
<reference evidence="2 3" key="1">
    <citation type="submission" date="2018-10" db="EMBL/GenBank/DDBJ databases">
        <title>Phylogenomics of Brevibacillus.</title>
        <authorList>
            <person name="Dunlap C."/>
        </authorList>
    </citation>
    <scope>NUCLEOTIDE SEQUENCE [LARGE SCALE GENOMIC DNA]</scope>
    <source>
        <strain evidence="2 3">JCM 15716</strain>
    </source>
</reference>
<accession>A0A3M8DVC2</accession>
<comment type="caution">
    <text evidence="2">The sequence shown here is derived from an EMBL/GenBank/DDBJ whole genome shotgun (WGS) entry which is preliminary data.</text>
</comment>
<dbReference type="EMBL" id="RHHQ01000004">
    <property type="protein sequence ID" value="RNB91874.1"/>
    <property type="molecule type" value="Genomic_DNA"/>
</dbReference>
<keyword evidence="2" id="KW-0966">Cell projection</keyword>
<feature type="region of interest" description="Disordered" evidence="1">
    <location>
        <begin position="1"/>
        <end position="32"/>
    </location>
</feature>
<dbReference type="Proteomes" id="UP000271031">
    <property type="component" value="Unassembled WGS sequence"/>
</dbReference>
<dbReference type="OrthoDB" id="165650at2"/>
<evidence type="ECO:0000313" key="3">
    <source>
        <dbReference type="Proteomes" id="UP000271031"/>
    </source>
</evidence>
<keyword evidence="2" id="KW-0282">Flagellum</keyword>
<dbReference type="NCBIfam" id="TIGR02530">
    <property type="entry name" value="flg_new"/>
    <property type="match status" value="1"/>
</dbReference>
<evidence type="ECO:0000256" key="1">
    <source>
        <dbReference type="SAM" id="MobiDB-lite"/>
    </source>
</evidence>
<gene>
    <name evidence="2" type="ORF">EDM56_03740</name>
</gene>
<dbReference type="Pfam" id="PF12611">
    <property type="entry name" value="Flagellar_put"/>
    <property type="match status" value="1"/>
</dbReference>
<name>A0A3M8DVC2_9BACL</name>
<dbReference type="AlphaFoldDB" id="A0A3M8DVC2"/>
<proteinExistence type="predicted"/>
<sequence length="132" mass="14540">MSEQFRVGQSFYPSQTRFPAKQMAPAPTKKPFEQWLQDSLPGTSQKPAQPLSFSQHASVRMRERGIELDAARLAKLEGAVTKAAGKGAKESLIMMDNVAFVVSIVNRKVITAVEQGQLKDNVFTNIDSAIFV</sequence>
<dbReference type="InterPro" id="IPR013367">
    <property type="entry name" value="Flagellar_put"/>
</dbReference>
<protein>
    <submittedName>
        <fullName evidence="2">Flagellar protein</fullName>
    </submittedName>
</protein>
<dbReference type="RefSeq" id="WP_122916536.1">
    <property type="nucleotide sequence ID" value="NZ_RHHQ01000004.1"/>
</dbReference>
<organism evidence="2 3">
    <name type="scientific">Brevibacillus fluminis</name>
    <dbReference type="NCBI Taxonomy" id="511487"/>
    <lineage>
        <taxon>Bacteria</taxon>
        <taxon>Bacillati</taxon>
        <taxon>Bacillota</taxon>
        <taxon>Bacilli</taxon>
        <taxon>Bacillales</taxon>
        <taxon>Paenibacillaceae</taxon>
        <taxon>Brevibacillus</taxon>
    </lineage>
</organism>
<keyword evidence="3" id="KW-1185">Reference proteome</keyword>
<evidence type="ECO:0000313" key="2">
    <source>
        <dbReference type="EMBL" id="RNB91874.1"/>
    </source>
</evidence>